<evidence type="ECO:0008006" key="4">
    <source>
        <dbReference type="Google" id="ProtNLM"/>
    </source>
</evidence>
<proteinExistence type="inferred from homology"/>
<accession>A0A7S1ZJK9</accession>
<reference evidence="3" key="1">
    <citation type="submission" date="2021-01" db="EMBL/GenBank/DDBJ databases">
        <authorList>
            <person name="Corre E."/>
            <person name="Pelletier E."/>
            <person name="Niang G."/>
            <person name="Scheremetjew M."/>
            <person name="Finn R."/>
            <person name="Kale V."/>
            <person name="Holt S."/>
            <person name="Cochrane G."/>
            <person name="Meng A."/>
            <person name="Brown T."/>
            <person name="Cohen L."/>
        </authorList>
    </citation>
    <scope>NUCLEOTIDE SEQUENCE</scope>
    <source>
        <strain evidence="3">Grunow 1884</strain>
    </source>
</reference>
<protein>
    <recommendedName>
        <fullName evidence="4">Succinate dehydrogenase assembly factor 4, mitochondrial</fullName>
    </recommendedName>
</protein>
<dbReference type="Pfam" id="PF07896">
    <property type="entry name" value="DUF1674"/>
    <property type="match status" value="1"/>
</dbReference>
<dbReference type="EMBL" id="HBGO01018924">
    <property type="protein sequence ID" value="CAD9340838.1"/>
    <property type="molecule type" value="Transcribed_RNA"/>
</dbReference>
<feature type="region of interest" description="Disordered" evidence="2">
    <location>
        <begin position="56"/>
        <end position="76"/>
    </location>
</feature>
<feature type="compositionally biased region" description="Basic and acidic residues" evidence="2">
    <location>
        <begin position="66"/>
        <end position="76"/>
    </location>
</feature>
<dbReference type="AlphaFoldDB" id="A0A7S1ZJK9"/>
<evidence type="ECO:0000256" key="2">
    <source>
        <dbReference type="SAM" id="MobiDB-lite"/>
    </source>
</evidence>
<evidence type="ECO:0000313" key="3">
    <source>
        <dbReference type="EMBL" id="CAD9340838.1"/>
    </source>
</evidence>
<organism evidence="3">
    <name type="scientific">Trieres chinensis</name>
    <name type="common">Marine centric diatom</name>
    <name type="synonym">Odontella sinensis</name>
    <dbReference type="NCBI Taxonomy" id="1514140"/>
    <lineage>
        <taxon>Eukaryota</taxon>
        <taxon>Sar</taxon>
        <taxon>Stramenopiles</taxon>
        <taxon>Ochrophyta</taxon>
        <taxon>Bacillariophyta</taxon>
        <taxon>Mediophyceae</taxon>
        <taxon>Biddulphiophycidae</taxon>
        <taxon>Eupodiscales</taxon>
        <taxon>Parodontellaceae</taxon>
        <taxon>Trieres</taxon>
    </lineage>
</organism>
<dbReference type="InterPro" id="IPR012875">
    <property type="entry name" value="SDHF4"/>
</dbReference>
<evidence type="ECO:0000256" key="1">
    <source>
        <dbReference type="ARBA" id="ARBA00005701"/>
    </source>
</evidence>
<gene>
    <name evidence="3" type="ORF">OSIN01602_LOCUS10857</name>
</gene>
<comment type="similarity">
    <text evidence="1">Belongs to the SDHAF4 family.</text>
</comment>
<name>A0A7S1ZJK9_TRICV</name>
<sequence>MAPARSLIIRATPAFRMKALSSATITAPRASRIDRGVTLMNERTFILLPYRRPCSSQLRSSSSVGGEKDPVEEDSARVERVALVSAPPDPSLLGESTDVDHVNFTPVGVVEEDGMEQEEMFVAADPCLGHGKAEWGGPRRGGRLEEPTRFGDWERKGRCTDF</sequence>